<dbReference type="GO" id="GO:0005975">
    <property type="term" value="P:carbohydrate metabolic process"/>
    <property type="evidence" value="ECO:0007669"/>
    <property type="project" value="UniProtKB-UniRule"/>
</dbReference>
<dbReference type="AlphaFoldDB" id="A0A4U8Z5T9"/>
<dbReference type="KEGG" id="mtun:MTUNDRAET4_3742"/>
<dbReference type="EC" id="3.1.1.31" evidence="5 7"/>
<dbReference type="SUPFAM" id="SSF100950">
    <property type="entry name" value="NagB/RpiA/CoA transferase-like"/>
    <property type="match status" value="1"/>
</dbReference>
<accession>A0A4U8Z5T9</accession>
<dbReference type="RefSeq" id="WP_134491419.1">
    <property type="nucleotide sequence ID" value="NZ_CP139089.1"/>
</dbReference>
<comment type="catalytic activity">
    <reaction evidence="1 7">
        <text>6-phospho-D-glucono-1,5-lactone + H2O = 6-phospho-D-gluconate + H(+)</text>
        <dbReference type="Rhea" id="RHEA:12556"/>
        <dbReference type="ChEBI" id="CHEBI:15377"/>
        <dbReference type="ChEBI" id="CHEBI:15378"/>
        <dbReference type="ChEBI" id="CHEBI:57955"/>
        <dbReference type="ChEBI" id="CHEBI:58759"/>
        <dbReference type="EC" id="3.1.1.31"/>
    </reaction>
</comment>
<dbReference type="InterPro" id="IPR039104">
    <property type="entry name" value="6PGL"/>
</dbReference>
<comment type="function">
    <text evidence="2 7">Hydrolysis of 6-phosphogluconolactone to 6-phosphogluconate.</text>
</comment>
<comment type="similarity">
    <text evidence="4 7">Belongs to the glucosamine/galactosamine-6-phosphate isomerase family. 6-phosphogluconolactonase subfamily.</text>
</comment>
<dbReference type="Gene3D" id="3.40.50.1360">
    <property type="match status" value="1"/>
</dbReference>
<dbReference type="UniPathway" id="UPA00115">
    <property type="reaction ID" value="UER00409"/>
</dbReference>
<dbReference type="InterPro" id="IPR037171">
    <property type="entry name" value="NagB/RpiA_transferase-like"/>
</dbReference>
<protein>
    <recommendedName>
        <fullName evidence="6 7">6-phosphogluconolactonase</fullName>
        <shortName evidence="7">6PGL</shortName>
        <ecNumber evidence="5 7">3.1.1.31</ecNumber>
    </recommendedName>
</protein>
<evidence type="ECO:0000256" key="2">
    <source>
        <dbReference type="ARBA" id="ARBA00002681"/>
    </source>
</evidence>
<dbReference type="OrthoDB" id="9810967at2"/>
<dbReference type="InterPro" id="IPR006148">
    <property type="entry name" value="Glc/Gal-6P_isomerase"/>
</dbReference>
<evidence type="ECO:0000256" key="5">
    <source>
        <dbReference type="ARBA" id="ARBA00013198"/>
    </source>
</evidence>
<evidence type="ECO:0000259" key="8">
    <source>
        <dbReference type="Pfam" id="PF01182"/>
    </source>
</evidence>
<proteinExistence type="inferred from homology"/>
<dbReference type="InterPro" id="IPR005900">
    <property type="entry name" value="6-phosphogluconolactonase_DevB"/>
</dbReference>
<dbReference type="Pfam" id="PF01182">
    <property type="entry name" value="Glucosamine_iso"/>
    <property type="match status" value="1"/>
</dbReference>
<sequence>MSPAPRIDVAEDAKDLANRVAAWLVSRIASASKPFALSLSGGSTPKQVYQLLGAEPLRDEVDWRKVELFWGDERFVPFDHENSNFRMTSEALLRHVALAPAQIHRVPTDAESPAQAAALYQRALQNFYGAKTLDPDRPLFDVTLLGLGADGHTASLFPDTRALEERDAWATFIIGATPEPRISLTYPALESSAEIAFLVSGAEKRGILARVLANDRTLPAARLATRGLIHIFADRAALSP</sequence>
<dbReference type="PANTHER" id="PTHR11054">
    <property type="entry name" value="6-PHOSPHOGLUCONOLACTONASE"/>
    <property type="match status" value="1"/>
</dbReference>
<evidence type="ECO:0000313" key="9">
    <source>
        <dbReference type="EMBL" id="VFU10629.1"/>
    </source>
</evidence>
<name>A0A4U8Z5T9_METTU</name>
<dbReference type="Proteomes" id="UP000294360">
    <property type="component" value="Chromosome"/>
</dbReference>
<evidence type="ECO:0000256" key="4">
    <source>
        <dbReference type="ARBA" id="ARBA00010662"/>
    </source>
</evidence>
<dbReference type="PANTHER" id="PTHR11054:SF0">
    <property type="entry name" value="6-PHOSPHOGLUCONOLACTONASE"/>
    <property type="match status" value="1"/>
</dbReference>
<organism evidence="9 10">
    <name type="scientific">Methylocella tundrae</name>
    <dbReference type="NCBI Taxonomy" id="227605"/>
    <lineage>
        <taxon>Bacteria</taxon>
        <taxon>Pseudomonadati</taxon>
        <taxon>Pseudomonadota</taxon>
        <taxon>Alphaproteobacteria</taxon>
        <taxon>Hyphomicrobiales</taxon>
        <taxon>Beijerinckiaceae</taxon>
        <taxon>Methylocella</taxon>
    </lineage>
</organism>
<reference evidence="9 10" key="1">
    <citation type="submission" date="2019-03" db="EMBL/GenBank/DDBJ databases">
        <authorList>
            <person name="Kox A.R. M."/>
        </authorList>
    </citation>
    <scope>NUCLEOTIDE SEQUENCE [LARGE SCALE GENOMIC DNA]</scope>
    <source>
        <strain evidence="9">MTUNDRAET4 annotated genome</strain>
    </source>
</reference>
<dbReference type="GO" id="GO:0017057">
    <property type="term" value="F:6-phosphogluconolactonase activity"/>
    <property type="evidence" value="ECO:0007669"/>
    <property type="project" value="UniProtKB-UniRule"/>
</dbReference>
<dbReference type="EMBL" id="LR536450">
    <property type="protein sequence ID" value="VFU10629.1"/>
    <property type="molecule type" value="Genomic_DNA"/>
</dbReference>
<evidence type="ECO:0000313" key="10">
    <source>
        <dbReference type="Proteomes" id="UP000294360"/>
    </source>
</evidence>
<dbReference type="GO" id="GO:0006098">
    <property type="term" value="P:pentose-phosphate shunt"/>
    <property type="evidence" value="ECO:0007669"/>
    <property type="project" value="UniProtKB-UniPathway"/>
</dbReference>
<gene>
    <name evidence="7 9" type="primary">pgl</name>
    <name evidence="9" type="ORF">MTUNDRAET4_3742</name>
</gene>
<keyword evidence="7" id="KW-0378">Hydrolase</keyword>
<evidence type="ECO:0000256" key="3">
    <source>
        <dbReference type="ARBA" id="ARBA00004961"/>
    </source>
</evidence>
<evidence type="ECO:0000256" key="6">
    <source>
        <dbReference type="ARBA" id="ARBA00020337"/>
    </source>
</evidence>
<evidence type="ECO:0000256" key="7">
    <source>
        <dbReference type="RuleBase" id="RU365095"/>
    </source>
</evidence>
<evidence type="ECO:0000256" key="1">
    <source>
        <dbReference type="ARBA" id="ARBA00000832"/>
    </source>
</evidence>
<dbReference type="NCBIfam" id="TIGR01198">
    <property type="entry name" value="pgl"/>
    <property type="match status" value="1"/>
</dbReference>
<comment type="pathway">
    <text evidence="3 7">Carbohydrate degradation; pentose phosphate pathway; D-ribulose 5-phosphate from D-glucose 6-phosphate (oxidative stage): step 2/3.</text>
</comment>
<feature type="domain" description="Glucosamine/galactosamine-6-phosphate isomerase" evidence="8">
    <location>
        <begin position="12"/>
        <end position="224"/>
    </location>
</feature>
<dbReference type="CDD" id="cd01400">
    <property type="entry name" value="6PGL"/>
    <property type="match status" value="1"/>
</dbReference>